<evidence type="ECO:0000256" key="1">
    <source>
        <dbReference type="ARBA" id="ARBA00003966"/>
    </source>
</evidence>
<organism evidence="9 10">
    <name type="scientific">Marinobacter oulmenensis</name>
    <dbReference type="NCBI Taxonomy" id="643747"/>
    <lineage>
        <taxon>Bacteria</taxon>
        <taxon>Pseudomonadati</taxon>
        <taxon>Pseudomonadota</taxon>
        <taxon>Gammaproteobacteria</taxon>
        <taxon>Pseudomonadales</taxon>
        <taxon>Marinobacteraceae</taxon>
        <taxon>Marinobacter</taxon>
    </lineage>
</organism>
<dbReference type="Gene3D" id="3.90.110.10">
    <property type="entry name" value="Lactate dehydrogenase/glycoside hydrolase, family 4, C-terminal"/>
    <property type="match status" value="1"/>
</dbReference>
<comment type="similarity">
    <text evidence="6">Belongs to the LDH/MDH superfamily.</text>
</comment>
<dbReference type="InterPro" id="IPR018177">
    <property type="entry name" value="L-lactate_DH_AS"/>
</dbReference>
<protein>
    <submittedName>
        <fullName evidence="9">L-lactate dehydrogenase</fullName>
        <ecNumber evidence="9">1.1.1.27</ecNumber>
    </submittedName>
</protein>
<dbReference type="EMBL" id="JACHFE010000006">
    <property type="protein sequence ID" value="MBB5321974.1"/>
    <property type="molecule type" value="Genomic_DNA"/>
</dbReference>
<dbReference type="GO" id="GO:0006089">
    <property type="term" value="P:lactate metabolic process"/>
    <property type="evidence" value="ECO:0007669"/>
    <property type="project" value="TreeGrafter"/>
</dbReference>
<dbReference type="Pfam" id="PF00056">
    <property type="entry name" value="Ldh_1_N"/>
    <property type="match status" value="1"/>
</dbReference>
<evidence type="ECO:0000256" key="3">
    <source>
        <dbReference type="ARBA" id="ARBA00023027"/>
    </source>
</evidence>
<dbReference type="Pfam" id="PF02866">
    <property type="entry name" value="Ldh_1_C"/>
    <property type="match status" value="1"/>
</dbReference>
<evidence type="ECO:0000256" key="2">
    <source>
        <dbReference type="ARBA" id="ARBA00023002"/>
    </source>
</evidence>
<dbReference type="EC" id="1.1.1.27" evidence="9"/>
<feature type="active site" description="Proton acceptor" evidence="4">
    <location>
        <position position="174"/>
    </location>
</feature>
<dbReference type="SUPFAM" id="SSF56327">
    <property type="entry name" value="LDH C-terminal domain-like"/>
    <property type="match status" value="1"/>
</dbReference>
<reference evidence="9 10" key="1">
    <citation type="submission" date="2020-08" db="EMBL/GenBank/DDBJ databases">
        <title>Genomic Encyclopedia of Type Strains, Phase IV (KMG-IV): sequencing the most valuable type-strain genomes for metagenomic binning, comparative biology and taxonomic classification.</title>
        <authorList>
            <person name="Goeker M."/>
        </authorList>
    </citation>
    <scope>NUCLEOTIDE SEQUENCE [LARGE SCALE GENOMIC DNA]</scope>
    <source>
        <strain evidence="9 10">DSM 22359</strain>
    </source>
</reference>
<evidence type="ECO:0000256" key="5">
    <source>
        <dbReference type="PIRSR" id="PIRSR000102-3"/>
    </source>
</evidence>
<dbReference type="InterPro" id="IPR036291">
    <property type="entry name" value="NAD(P)-bd_dom_sf"/>
</dbReference>
<dbReference type="PANTHER" id="PTHR43128:SF16">
    <property type="entry name" value="L-LACTATE DEHYDROGENASE"/>
    <property type="match status" value="1"/>
</dbReference>
<proteinExistence type="inferred from homology"/>
<feature type="binding site" evidence="5">
    <location>
        <begin position="7"/>
        <end position="12"/>
    </location>
    <ligand>
        <name>NAD(+)</name>
        <dbReference type="ChEBI" id="CHEBI:57540"/>
    </ligand>
</feature>
<evidence type="ECO:0000259" key="7">
    <source>
        <dbReference type="Pfam" id="PF00056"/>
    </source>
</evidence>
<dbReference type="Gene3D" id="3.40.50.720">
    <property type="entry name" value="NAD(P)-binding Rossmann-like Domain"/>
    <property type="match status" value="1"/>
</dbReference>
<dbReference type="PANTHER" id="PTHR43128">
    <property type="entry name" value="L-2-HYDROXYCARBOXYLATE DEHYDROGENASE (NAD(P)(+))"/>
    <property type="match status" value="1"/>
</dbReference>
<dbReference type="GO" id="GO:0004459">
    <property type="term" value="F:L-lactate dehydrogenase (NAD+) activity"/>
    <property type="evidence" value="ECO:0007669"/>
    <property type="project" value="UniProtKB-EC"/>
</dbReference>
<dbReference type="PRINTS" id="PR00086">
    <property type="entry name" value="LLDHDRGNASE"/>
</dbReference>
<comment type="caution">
    <text evidence="9">The sequence shown here is derived from an EMBL/GenBank/DDBJ whole genome shotgun (WGS) entry which is preliminary data.</text>
</comment>
<feature type="binding site" evidence="5">
    <location>
        <begin position="117"/>
        <end position="119"/>
    </location>
    <ligand>
        <name>NAD(+)</name>
        <dbReference type="ChEBI" id="CHEBI:57540"/>
    </ligand>
</feature>
<gene>
    <name evidence="9" type="ORF">HNR38_002469</name>
</gene>
<dbReference type="InterPro" id="IPR022383">
    <property type="entry name" value="Lactate/malate_DH_C"/>
</dbReference>
<evidence type="ECO:0000313" key="10">
    <source>
        <dbReference type="Proteomes" id="UP000591735"/>
    </source>
</evidence>
<dbReference type="SUPFAM" id="SSF51735">
    <property type="entry name" value="NAD(P)-binding Rossmann-fold domains"/>
    <property type="match status" value="1"/>
</dbReference>
<dbReference type="Proteomes" id="UP000591735">
    <property type="component" value="Unassembled WGS sequence"/>
</dbReference>
<dbReference type="RefSeq" id="WP_183704596.1">
    <property type="nucleotide sequence ID" value="NZ_JACHFE010000006.1"/>
</dbReference>
<evidence type="ECO:0000259" key="8">
    <source>
        <dbReference type="Pfam" id="PF02866"/>
    </source>
</evidence>
<sequence length="305" mass="32489">MKVSVIGTGHVGSTLAFVLTLKNLVKELVLVGRTRESALGDVLDLRHSQLFVNAPAQVTAGTVADTAGSDIIAMCASVPTPRNMNSRLELARGNVQLMKELMPELARLSPDCKVVMVSNPVDVLVHYALEYTDLRPNQVVGTGTLVDSSRFRQLLAEELRIHSGDIRAYMLGEHGDSQFPAMSCAGAGGEPLDPTPARYALAEKASRAGFEVFKHKGMTNYAVALAAAEIIECIIKDAKHTLPVSLRVDGFLGVSDVCLSLPAVVGGNGIERVLHPKLNEQEQEAFLHSASVVREVIASAGENGG</sequence>
<dbReference type="InterPro" id="IPR015955">
    <property type="entry name" value="Lactate_DH/Glyco_Ohase_4_C"/>
</dbReference>
<feature type="domain" description="Lactate/malate dehydrogenase N-terminal" evidence="7">
    <location>
        <begin position="1"/>
        <end position="141"/>
    </location>
</feature>
<dbReference type="InterPro" id="IPR001557">
    <property type="entry name" value="L-lactate/malate_DH"/>
</dbReference>
<evidence type="ECO:0000313" key="9">
    <source>
        <dbReference type="EMBL" id="MBB5321974.1"/>
    </source>
</evidence>
<feature type="domain" description="Lactate/malate dehydrogenase C-terminal" evidence="8">
    <location>
        <begin position="144"/>
        <end position="299"/>
    </location>
</feature>
<evidence type="ECO:0000256" key="4">
    <source>
        <dbReference type="PIRSR" id="PIRSR000102-1"/>
    </source>
</evidence>
<dbReference type="PROSITE" id="PS00064">
    <property type="entry name" value="L_LDH"/>
    <property type="match status" value="1"/>
</dbReference>
<dbReference type="PIRSF" id="PIRSF000102">
    <property type="entry name" value="Lac_mal_DH"/>
    <property type="match status" value="1"/>
</dbReference>
<keyword evidence="10" id="KW-1185">Reference proteome</keyword>
<accession>A0A840U8D6</accession>
<dbReference type="InterPro" id="IPR001236">
    <property type="entry name" value="Lactate/malate_DH_N"/>
</dbReference>
<keyword evidence="2 6" id="KW-0560">Oxidoreductase</keyword>
<name>A0A840U8D6_9GAMM</name>
<comment type="function">
    <text evidence="1">Catalyzes the reversible oxidation of malate to oxaloacetate.</text>
</comment>
<dbReference type="AlphaFoldDB" id="A0A840U8D6"/>
<keyword evidence="3 5" id="KW-0520">NAD</keyword>
<evidence type="ECO:0000256" key="6">
    <source>
        <dbReference type="RuleBase" id="RU003369"/>
    </source>
</evidence>
<feature type="binding site" evidence="5">
    <location>
        <position position="94"/>
    </location>
    <ligand>
        <name>NAD(+)</name>
        <dbReference type="ChEBI" id="CHEBI:57540"/>
    </ligand>
</feature>